<dbReference type="HOGENOM" id="CLU_016902_4_4_0"/>
<dbReference type="GO" id="GO:0000455">
    <property type="term" value="P:enzyme-directed rRNA pseudouridine synthesis"/>
    <property type="evidence" value="ECO:0007669"/>
    <property type="project" value="TreeGrafter"/>
</dbReference>
<protein>
    <recommendedName>
        <fullName evidence="5">Pseudouridine synthase</fullName>
        <ecNumber evidence="5">5.4.99.-</ecNumber>
    </recommendedName>
</protein>
<dbReference type="KEGG" id="tpt:Tpet_0458"/>
<dbReference type="InterPro" id="IPR020103">
    <property type="entry name" value="PsdUridine_synth_cat_dom_sf"/>
</dbReference>
<evidence type="ECO:0000313" key="7">
    <source>
        <dbReference type="EMBL" id="ABQ46482.1"/>
    </source>
</evidence>
<dbReference type="STRING" id="390874.Tpet_0458"/>
<dbReference type="SUPFAM" id="SSF55174">
    <property type="entry name" value="Alpha-L RNA-binding motif"/>
    <property type="match status" value="1"/>
</dbReference>
<accession>A5IJV9</accession>
<dbReference type="GO" id="GO:0120159">
    <property type="term" value="F:rRNA pseudouridine synthase activity"/>
    <property type="evidence" value="ECO:0007669"/>
    <property type="project" value="UniProtKB-ARBA"/>
</dbReference>
<dbReference type="EMBL" id="CP000702">
    <property type="protein sequence ID" value="ABQ46482.1"/>
    <property type="molecule type" value="Genomic_DNA"/>
</dbReference>
<evidence type="ECO:0000256" key="3">
    <source>
        <dbReference type="PIRSR" id="PIRSR606225-1"/>
    </source>
</evidence>
<comment type="similarity">
    <text evidence="1 5">Belongs to the pseudouridine synthase RluA family.</text>
</comment>
<dbReference type="InterPro" id="IPR006224">
    <property type="entry name" value="PsdUridine_synth_RluA-like_CS"/>
</dbReference>
<dbReference type="PANTHER" id="PTHR21600:SF44">
    <property type="entry name" value="RIBOSOMAL LARGE SUBUNIT PSEUDOURIDINE SYNTHASE D"/>
    <property type="match status" value="1"/>
</dbReference>
<dbReference type="AlphaFoldDB" id="A5IJV9"/>
<dbReference type="InterPro" id="IPR050188">
    <property type="entry name" value="RluA_PseudoU_synthase"/>
</dbReference>
<dbReference type="PROSITE" id="PS50889">
    <property type="entry name" value="S4"/>
    <property type="match status" value="1"/>
</dbReference>
<dbReference type="SMART" id="SM00363">
    <property type="entry name" value="S4"/>
    <property type="match status" value="1"/>
</dbReference>
<dbReference type="PROSITE" id="PS01129">
    <property type="entry name" value="PSI_RLU"/>
    <property type="match status" value="1"/>
</dbReference>
<comment type="catalytic activity">
    <reaction evidence="5">
        <text>a uridine in RNA = a pseudouridine in RNA</text>
        <dbReference type="Rhea" id="RHEA:48348"/>
        <dbReference type="Rhea" id="RHEA-COMP:12068"/>
        <dbReference type="Rhea" id="RHEA-COMP:12069"/>
        <dbReference type="ChEBI" id="CHEBI:65314"/>
        <dbReference type="ChEBI" id="CHEBI:65315"/>
    </reaction>
</comment>
<reference evidence="7 8" key="2">
    <citation type="journal article" date="2009" name="Proc. Natl. Acad. Sci. U.S.A.">
        <title>On the chimeric nature, thermophilic origin, and phylogenetic placement of the Thermotogales.</title>
        <authorList>
            <person name="Zhaxybayeva O."/>
            <person name="Swithers K.S."/>
            <person name="Lapierre P."/>
            <person name="Fournier G.P."/>
            <person name="Bickhart D.M."/>
            <person name="DeBoy R.T."/>
            <person name="Nelson K.E."/>
            <person name="Nesbo C.L."/>
            <person name="Doolittle W.F."/>
            <person name="Gogarten J.P."/>
            <person name="Noll K.M."/>
        </authorList>
    </citation>
    <scope>NUCLEOTIDE SEQUENCE [LARGE SCALE GENOMIC DNA]</scope>
    <source>
        <strain evidence="8">ATCC BAA-488 / DSM 13995 / JCM 10881 / RKU-1</strain>
    </source>
</reference>
<dbReference type="CDD" id="cd00165">
    <property type="entry name" value="S4"/>
    <property type="match status" value="1"/>
</dbReference>
<feature type="domain" description="RNA-binding S4" evidence="6">
    <location>
        <begin position="13"/>
        <end position="72"/>
    </location>
</feature>
<evidence type="ECO:0000256" key="5">
    <source>
        <dbReference type="RuleBase" id="RU362028"/>
    </source>
</evidence>
<dbReference type="InterPro" id="IPR006145">
    <property type="entry name" value="PsdUridine_synth_RsuA/RluA"/>
</dbReference>
<feature type="active site" evidence="3">
    <location>
        <position position="138"/>
    </location>
</feature>
<evidence type="ECO:0000256" key="2">
    <source>
        <dbReference type="ARBA" id="ARBA00023235"/>
    </source>
</evidence>
<dbReference type="eggNOG" id="COG0564">
    <property type="taxonomic scope" value="Bacteria"/>
</dbReference>
<organism evidence="7 8">
    <name type="scientific">Thermotoga petrophila (strain ATCC BAA-488 / DSM 13995 / JCM 10881 / RKU-1)</name>
    <dbReference type="NCBI Taxonomy" id="390874"/>
    <lineage>
        <taxon>Bacteria</taxon>
        <taxon>Thermotogati</taxon>
        <taxon>Thermotogota</taxon>
        <taxon>Thermotogae</taxon>
        <taxon>Thermotogales</taxon>
        <taxon>Thermotogaceae</taxon>
        <taxon>Thermotoga</taxon>
    </lineage>
</organism>
<dbReference type="InterPro" id="IPR002942">
    <property type="entry name" value="S4_RNA-bd"/>
</dbReference>
<dbReference type="InterPro" id="IPR006225">
    <property type="entry name" value="PsdUridine_synth_RluC/D"/>
</dbReference>
<gene>
    <name evidence="7" type="ordered locus">Tpet_0458</name>
</gene>
<dbReference type="CDD" id="cd02869">
    <property type="entry name" value="PseudoU_synth_RluA_like"/>
    <property type="match status" value="1"/>
</dbReference>
<keyword evidence="4" id="KW-0694">RNA-binding</keyword>
<dbReference type="Proteomes" id="UP000006558">
    <property type="component" value="Chromosome"/>
</dbReference>
<dbReference type="InterPro" id="IPR036986">
    <property type="entry name" value="S4_RNA-bd_sf"/>
</dbReference>
<evidence type="ECO:0000259" key="6">
    <source>
        <dbReference type="SMART" id="SM00363"/>
    </source>
</evidence>
<dbReference type="EC" id="5.4.99.-" evidence="5"/>
<dbReference type="Gene3D" id="3.30.2350.10">
    <property type="entry name" value="Pseudouridine synthase"/>
    <property type="match status" value="1"/>
</dbReference>
<keyword evidence="2 5" id="KW-0413">Isomerase</keyword>
<proteinExistence type="inferred from homology"/>
<dbReference type="PANTHER" id="PTHR21600">
    <property type="entry name" value="MITOCHONDRIAL RNA PSEUDOURIDINE SYNTHASE"/>
    <property type="match status" value="1"/>
</dbReference>
<name>A5IJV9_THEP1</name>
<dbReference type="Gene3D" id="3.10.290.10">
    <property type="entry name" value="RNA-binding S4 domain"/>
    <property type="match status" value="1"/>
</dbReference>
<comment type="function">
    <text evidence="5">Responsible for synthesis of pseudouridine from uracil.</text>
</comment>
<dbReference type="Pfam" id="PF00849">
    <property type="entry name" value="PseudoU_synth_2"/>
    <property type="match status" value="1"/>
</dbReference>
<dbReference type="NCBIfam" id="TIGR00005">
    <property type="entry name" value="rluA_subfam"/>
    <property type="match status" value="1"/>
</dbReference>
<sequence>MKVWRVEKREEGWRLDQFLKEKTPSWISRSLIQKAIKEGKVKVNGQIKKPSYKLKEGEIVEVDLPEKPQEATVQPEEIELKVLYEDRDIVVIDKPGDMIVHPVPSKLSGTLVNALLNHCKDLQGVGGKLRPGIVHRLDKETSGVIVVAKNDFAHQSLSKQFKDRKVKKTYILLVKGRVKKDEGVVDLPLARHPVLRIKMAVVETGKEAITEYRVLKRFDDVATLVLAFPKTGRTHQIRVHMKSLGHPIMGDKIYGKPKEDEIFGIKRQMLHALKLGFFHPRTGKWMEFVSPLPEDFKEAIRRIHEYVRERS</sequence>
<evidence type="ECO:0000256" key="1">
    <source>
        <dbReference type="ARBA" id="ARBA00010876"/>
    </source>
</evidence>
<reference evidence="8" key="1">
    <citation type="submission" date="2007-05" db="EMBL/GenBank/DDBJ databases">
        <title>Complete sequence of Thermotoga petrophila RKU-1.</title>
        <authorList>
            <consortium name="US DOE Joint Genome Institute"/>
            <person name="Copeland A."/>
            <person name="Lucas S."/>
            <person name="Lapidus A."/>
            <person name="Barry K."/>
            <person name="Glavina del Rio T."/>
            <person name="Dalin E."/>
            <person name="Tice H."/>
            <person name="Pitluck S."/>
            <person name="Sims D."/>
            <person name="Brettin T."/>
            <person name="Bruce D."/>
            <person name="Detter J.C."/>
            <person name="Han C."/>
            <person name="Tapia R."/>
            <person name="Schmutz J."/>
            <person name="Larimer F."/>
            <person name="Land M."/>
            <person name="Hauser L."/>
            <person name="Kyrpides N."/>
            <person name="Mikhailova N."/>
            <person name="Nelson K."/>
            <person name="Gogarten J.P."/>
            <person name="Noll K."/>
            <person name="Richardson P."/>
        </authorList>
    </citation>
    <scope>NUCLEOTIDE SEQUENCE [LARGE SCALE GENOMIC DNA]</scope>
    <source>
        <strain evidence="8">ATCC BAA-488 / DSM 13995 / JCM 10881 / RKU-1</strain>
    </source>
</reference>
<evidence type="ECO:0000313" key="8">
    <source>
        <dbReference type="Proteomes" id="UP000006558"/>
    </source>
</evidence>
<dbReference type="SUPFAM" id="SSF55120">
    <property type="entry name" value="Pseudouridine synthase"/>
    <property type="match status" value="1"/>
</dbReference>
<dbReference type="Pfam" id="PF01479">
    <property type="entry name" value="S4"/>
    <property type="match status" value="1"/>
</dbReference>
<evidence type="ECO:0000256" key="4">
    <source>
        <dbReference type="PROSITE-ProRule" id="PRU00182"/>
    </source>
</evidence>
<dbReference type="GO" id="GO:0003723">
    <property type="term" value="F:RNA binding"/>
    <property type="evidence" value="ECO:0007669"/>
    <property type="project" value="UniProtKB-KW"/>
</dbReference>